<gene>
    <name evidence="2" type="ORF">MNOR_LOCUS14342</name>
</gene>
<dbReference type="CDD" id="cd01650">
    <property type="entry name" value="RT_nLTR_like"/>
    <property type="match status" value="1"/>
</dbReference>
<dbReference type="AlphaFoldDB" id="A0AAV2QLT0"/>
<evidence type="ECO:0000313" key="3">
    <source>
        <dbReference type="Proteomes" id="UP001497623"/>
    </source>
</evidence>
<dbReference type="GO" id="GO:0071897">
    <property type="term" value="P:DNA biosynthetic process"/>
    <property type="evidence" value="ECO:0007669"/>
    <property type="project" value="UniProtKB-ARBA"/>
</dbReference>
<feature type="domain" description="Reverse transcriptase" evidence="1">
    <location>
        <begin position="112"/>
        <end position="214"/>
    </location>
</feature>
<sequence length="217" mass="24900">MSQIPNKFINYFSNIAKELSTNITPVDTSFTSSLKNRTTNSFFMSNITHKEVDDAIDDMKHSGGGINKMSTTILKEVKSKLTSPLVHIYNLCINQGTFPIDLKIGCITPIYKKGDKFDVGNYRPVCSLSPFSKIFERIIYNRMIEFINKYNIFAETQYGFRKNKSTETALLDFTNYIYEGLTKKHNVGSVFMDLSKAFDVIDHTILETKLEHYGFYL</sequence>
<evidence type="ECO:0000313" key="2">
    <source>
        <dbReference type="EMBL" id="CAL4091441.1"/>
    </source>
</evidence>
<comment type="caution">
    <text evidence="2">The sequence shown here is derived from an EMBL/GenBank/DDBJ whole genome shotgun (WGS) entry which is preliminary data.</text>
</comment>
<dbReference type="Proteomes" id="UP001497623">
    <property type="component" value="Unassembled WGS sequence"/>
</dbReference>
<dbReference type="InterPro" id="IPR000477">
    <property type="entry name" value="RT_dom"/>
</dbReference>
<dbReference type="InterPro" id="IPR043502">
    <property type="entry name" value="DNA/RNA_pol_sf"/>
</dbReference>
<dbReference type="Pfam" id="PF00078">
    <property type="entry name" value="RVT_1"/>
    <property type="match status" value="1"/>
</dbReference>
<keyword evidence="3" id="KW-1185">Reference proteome</keyword>
<organism evidence="2 3">
    <name type="scientific">Meganyctiphanes norvegica</name>
    <name type="common">Northern krill</name>
    <name type="synonym">Thysanopoda norvegica</name>
    <dbReference type="NCBI Taxonomy" id="48144"/>
    <lineage>
        <taxon>Eukaryota</taxon>
        <taxon>Metazoa</taxon>
        <taxon>Ecdysozoa</taxon>
        <taxon>Arthropoda</taxon>
        <taxon>Crustacea</taxon>
        <taxon>Multicrustacea</taxon>
        <taxon>Malacostraca</taxon>
        <taxon>Eumalacostraca</taxon>
        <taxon>Eucarida</taxon>
        <taxon>Euphausiacea</taxon>
        <taxon>Euphausiidae</taxon>
        <taxon>Meganyctiphanes</taxon>
    </lineage>
</organism>
<protein>
    <recommendedName>
        <fullName evidence="1">Reverse transcriptase domain-containing protein</fullName>
    </recommendedName>
</protein>
<reference evidence="2 3" key="1">
    <citation type="submission" date="2024-05" db="EMBL/GenBank/DDBJ databases">
        <authorList>
            <person name="Wallberg A."/>
        </authorList>
    </citation>
    <scope>NUCLEOTIDE SEQUENCE [LARGE SCALE GENOMIC DNA]</scope>
</reference>
<feature type="non-terminal residue" evidence="2">
    <location>
        <position position="217"/>
    </location>
</feature>
<accession>A0AAV2QLT0</accession>
<dbReference type="PANTHER" id="PTHR19446">
    <property type="entry name" value="REVERSE TRANSCRIPTASES"/>
    <property type="match status" value="1"/>
</dbReference>
<evidence type="ECO:0000259" key="1">
    <source>
        <dbReference type="Pfam" id="PF00078"/>
    </source>
</evidence>
<name>A0AAV2QLT0_MEGNR</name>
<proteinExistence type="predicted"/>
<dbReference type="EMBL" id="CAXKWB010008550">
    <property type="protein sequence ID" value="CAL4091441.1"/>
    <property type="molecule type" value="Genomic_DNA"/>
</dbReference>
<dbReference type="SUPFAM" id="SSF56672">
    <property type="entry name" value="DNA/RNA polymerases"/>
    <property type="match status" value="1"/>
</dbReference>